<gene>
    <name evidence="3" type="ORF">T9A_00896</name>
</gene>
<dbReference type="EMBL" id="ARXU01000002">
    <property type="protein sequence ID" value="KGD62605.1"/>
    <property type="molecule type" value="Genomic_DNA"/>
</dbReference>
<dbReference type="InterPro" id="IPR002933">
    <property type="entry name" value="Peptidase_M20"/>
</dbReference>
<evidence type="ECO:0000256" key="1">
    <source>
        <dbReference type="ARBA" id="ARBA00022801"/>
    </source>
</evidence>
<dbReference type="PIRSF" id="PIRSF005962">
    <property type="entry name" value="Pept_M20D_amidohydro"/>
    <property type="match status" value="1"/>
</dbReference>
<feature type="signal peptide" evidence="2">
    <location>
        <begin position="1"/>
        <end position="24"/>
    </location>
</feature>
<sequence>MSFINGLRSSLLAGAVMACGLAQAAIPTSLSEKVGKLAADQQPELEKVFRQLHANPELAFDLHDTSALVAKRLKKLGYQVHTGIAETGLAAVLKNGDGPVIMFRSDMDALPVKEESGLSYASKKQVELDDGSTRYVSHACGHDSHTAWLLGIAKVMMETRDAWSGTLVLVGQPAEELIAGAQAMVDDGLYDKVPKPSLLISAHVYPVWPAGTVAVKAGRRMAGSDQLDVHLTGIGGHGSRPEGTIDPVVMGARAVMAYQTIVSRNIPAQDPAVLTVGAMQVGETHNVIPETGTLKLNLRWFDKGVRQTMLDAIERETQGIAVAAGVPEERKPTITMLGYAEPVINEPALAEKANATLVGALGKKRIMPGIPPVMGSEDFPMLVAGIDDAETLFVEVGGGAPDVMKKYMSTGELPPLNHNPKFRIENPGLVITTAVQANSALLLDAFLAGNAD</sequence>
<dbReference type="PANTHER" id="PTHR11014">
    <property type="entry name" value="PEPTIDASE M20 FAMILY MEMBER"/>
    <property type="match status" value="1"/>
</dbReference>
<dbReference type="SUPFAM" id="SSF53187">
    <property type="entry name" value="Zn-dependent exopeptidases"/>
    <property type="match status" value="1"/>
</dbReference>
<dbReference type="InterPro" id="IPR036264">
    <property type="entry name" value="Bact_exopeptidase_dim_dom"/>
</dbReference>
<dbReference type="SUPFAM" id="SSF55031">
    <property type="entry name" value="Bacterial exopeptidase dimerisation domain"/>
    <property type="match status" value="1"/>
</dbReference>
<keyword evidence="4" id="KW-1185">Reference proteome</keyword>
<accession>A0ABR4WGK5</accession>
<reference evidence="3 4" key="1">
    <citation type="submission" date="2012-09" db="EMBL/GenBank/DDBJ databases">
        <title>Genome Sequence of alkane-degrading Bacterium Alcanivorax jadensis T9.</title>
        <authorList>
            <person name="Lai Q."/>
            <person name="Shao Z."/>
        </authorList>
    </citation>
    <scope>NUCLEOTIDE SEQUENCE [LARGE SCALE GENOMIC DNA]</scope>
    <source>
        <strain evidence="3 4">T9</strain>
    </source>
</reference>
<evidence type="ECO:0000313" key="4">
    <source>
        <dbReference type="Proteomes" id="UP000029443"/>
    </source>
</evidence>
<keyword evidence="2" id="KW-0732">Signal</keyword>
<organism evidence="3 4">
    <name type="scientific">Alcanivorax jadensis T9</name>
    <dbReference type="NCBI Taxonomy" id="1177181"/>
    <lineage>
        <taxon>Bacteria</taxon>
        <taxon>Pseudomonadati</taxon>
        <taxon>Pseudomonadota</taxon>
        <taxon>Gammaproteobacteria</taxon>
        <taxon>Oceanospirillales</taxon>
        <taxon>Alcanivoracaceae</taxon>
        <taxon>Alcanivorax</taxon>
    </lineage>
</organism>
<dbReference type="Gene3D" id="3.30.70.360">
    <property type="match status" value="1"/>
</dbReference>
<comment type="caution">
    <text evidence="3">The sequence shown here is derived from an EMBL/GenBank/DDBJ whole genome shotgun (WGS) entry which is preliminary data.</text>
</comment>
<dbReference type="NCBIfam" id="TIGR01891">
    <property type="entry name" value="amidohydrolases"/>
    <property type="match status" value="1"/>
</dbReference>
<dbReference type="Pfam" id="PF01546">
    <property type="entry name" value="Peptidase_M20"/>
    <property type="match status" value="1"/>
</dbReference>
<dbReference type="InterPro" id="IPR017439">
    <property type="entry name" value="Amidohydrolase"/>
</dbReference>
<keyword evidence="1" id="KW-0378">Hydrolase</keyword>
<dbReference type="Gene3D" id="3.40.630.10">
    <property type="entry name" value="Zn peptidases"/>
    <property type="match status" value="1"/>
</dbReference>
<dbReference type="RefSeq" id="WP_035245436.1">
    <property type="nucleotide sequence ID" value="NZ_ARXU01000002.1"/>
</dbReference>
<dbReference type="PANTHER" id="PTHR11014:SF63">
    <property type="entry name" value="METALLOPEPTIDASE, PUTATIVE (AFU_ORTHOLOGUE AFUA_6G09600)-RELATED"/>
    <property type="match status" value="1"/>
</dbReference>
<proteinExistence type="predicted"/>
<name>A0ABR4WGK5_9GAMM</name>
<evidence type="ECO:0000313" key="3">
    <source>
        <dbReference type="EMBL" id="KGD62605.1"/>
    </source>
</evidence>
<protein>
    <submittedName>
        <fullName evidence="3">N-alpha-acyl-glutamine aminoacylase</fullName>
    </submittedName>
</protein>
<evidence type="ECO:0000256" key="2">
    <source>
        <dbReference type="SAM" id="SignalP"/>
    </source>
</evidence>
<dbReference type="Proteomes" id="UP000029443">
    <property type="component" value="Unassembled WGS sequence"/>
</dbReference>
<feature type="chain" id="PRO_5045478133" evidence="2">
    <location>
        <begin position="25"/>
        <end position="452"/>
    </location>
</feature>